<dbReference type="GO" id="GO:0000266">
    <property type="term" value="P:mitochondrial fission"/>
    <property type="evidence" value="ECO:0007669"/>
    <property type="project" value="TreeGrafter"/>
</dbReference>
<protein>
    <recommendedName>
        <fullName evidence="6">Serine/threonine-protein kinase</fullName>
        <ecNumber evidence="6">2.7.11.21</ecNumber>
    </recommendedName>
</protein>
<sequence>MCADGVSVPAIIVDQKGGGQRYRVVSLLGRGAFGRCYEVETAGPGPPANWACKTLDKTGFNSTKIVERVKYEIKVMKHLPRHKNIVGFHTLFEDKQRLYILMERCTSRTLHDLLLKRRRLTEFESRYFIAQLAEGISALHQARIIHRDIKHSNLLLDRMNRIKIADFGLSTIVAEDGDRRQSFLGTPNFLAPELVMRNGGGHSFGVDVWATGVLLFVMLYGHPPFSVTRGRNNNLHDLYHHIVGRPIAFPPEPHTSTSAQDLINRLCCKSEDRRLPAADICKQGWFLIYADSNVPTFMPDSVFDAPIRNLQEYKAAAAVAMAAAGPQKQAPVHEPTKHTPVRDSAARATGTAAAALFGSVDKSSSGTGKPGLASNGAMRRPLEPIPENVARVLPDRAAAKPEVAGWLARTRAQGRAQAEDAEKENRLVAEPKRLDRDGPRELVQRLQAGGASHASGNSAQASGKSIQANGKSIQANTKSIQANGHGSGCQVQAEFGRVTKLSEGYIPSILTWKDRLQQFCAQTERYLQRPSSALEADLARPAPSVAGEHPRVGMYVLNWMALTKYGLGFRLSDGTTGTLFNDNTSLLQIHGTDTFVYVRPYENRSSIGHYQGAAFPAQLDKKRRLLHAFGDKIARNFSARVDRDIAANPGEPEVIKCLLQALATNVGMVFLLTGNVLQFNMRNHSKLFLYHDSHIFYKNPDGGKWHFDLRQGPEMLIRNATIDIEQFLLCLGYAQKLIPTVNRLQDVFNTVGQDQIDLPQIVVVGSQSSGKSSVLENLVGRDFLPRGSGIVTRRPLVLQLANVPRTGDPVEDGPRAQFLHLPNQVLTDMSEVRREIERETERLAGGNKGIVKTPIHLRITSPDVLNLTLVDLPGITKIPVGDQPSDIETQTRSLVFEYISKPNSIILAISPANVDIVNSESLKFAREVDPKGSRTIGVVTKIDLMDRGTNSLDILTGRVYPLRLGFVGVVNRSQEDTTASKPIADALAHEIEFFRAHPVYRTIQQHCGTATLAKLLNQVLMQHIRDHLPGIKTKINALISQTEQELASYGRMAPSDPAANAGRLLKMLTVFATEFTSSIEGTAAEMSTSELCGGARLYYIFNDIFALGLDSVNPTANLTNSDIRTAIRNSTGPRASLFVPEIAFQLLVKPQIRSLEPPAQRCVQLAYEELMKVGLSCGNNEMRRYPRLHAKAMEVVSDLLRERVGPTAAYVESLIAIERAYINTNHPDFIGGPGAISDLQRRLERKRRESTRARRSVNGDAPAHGSDDTIAVSADPSEIDDSVDDTRTKPARQAGADHGHHNQGRRASPLLRRPGSGSPVGPAPPASGKFFNSFFGARRDGLHVPEDPRGSHASVIPVPNRLGGPSGEGTALDDDAAALSAQLSADLTVAEQRDEMETSLIRSLITSYFGIVRKSIQDMVPKAIMHLLVNEVCQNMQNRLVEELYREPLMTELLQEDPALVAERDQCAAMLDVYKKAFAIINEAM</sequence>
<dbReference type="InterPro" id="IPR000959">
    <property type="entry name" value="POLO_box_dom"/>
</dbReference>
<evidence type="ECO:0000313" key="13">
    <source>
        <dbReference type="Proteomes" id="UP001140217"/>
    </source>
</evidence>
<evidence type="ECO:0000313" key="12">
    <source>
        <dbReference type="EMBL" id="KAJ2781624.1"/>
    </source>
</evidence>
<comment type="similarity">
    <text evidence="5">Belongs to the TRAFAC class dynamin-like GTPase superfamily. Dynamin/Fzo/YdjA family.</text>
</comment>
<dbReference type="SUPFAM" id="SSF82615">
    <property type="entry name" value="Polo-box domain"/>
    <property type="match status" value="1"/>
</dbReference>
<evidence type="ECO:0000256" key="1">
    <source>
        <dbReference type="ARBA" id="ARBA00022741"/>
    </source>
</evidence>
<dbReference type="Pfam" id="PF00350">
    <property type="entry name" value="Dynamin_N"/>
    <property type="match status" value="1"/>
</dbReference>
<dbReference type="PANTHER" id="PTHR11566">
    <property type="entry name" value="DYNAMIN"/>
    <property type="match status" value="1"/>
</dbReference>
<dbReference type="PROSITE" id="PS51718">
    <property type="entry name" value="G_DYNAMIN_2"/>
    <property type="match status" value="1"/>
</dbReference>
<dbReference type="PANTHER" id="PTHR11566:SF235">
    <property type="entry name" value="DYNAMIN-RELATED PROTEIN DNM1"/>
    <property type="match status" value="1"/>
</dbReference>
<feature type="domain" description="POLO box" evidence="9">
    <location>
        <begin position="555"/>
        <end position="635"/>
    </location>
</feature>
<feature type="compositionally biased region" description="Basic and acidic residues" evidence="7">
    <location>
        <begin position="1242"/>
        <end position="1252"/>
    </location>
</feature>
<reference evidence="12" key="1">
    <citation type="submission" date="2022-07" db="EMBL/GenBank/DDBJ databases">
        <title>Phylogenomic reconstructions and comparative analyses of Kickxellomycotina fungi.</title>
        <authorList>
            <person name="Reynolds N.K."/>
            <person name="Stajich J.E."/>
            <person name="Barry K."/>
            <person name="Grigoriev I.V."/>
            <person name="Crous P."/>
            <person name="Smith M.E."/>
        </authorList>
    </citation>
    <scope>NUCLEOTIDE SEQUENCE</scope>
    <source>
        <strain evidence="12">NBRC 105414</strain>
    </source>
</reference>
<dbReference type="SMART" id="SM00302">
    <property type="entry name" value="GED"/>
    <property type="match status" value="1"/>
</dbReference>
<dbReference type="Pfam" id="PF00659">
    <property type="entry name" value="POLO_box"/>
    <property type="match status" value="1"/>
</dbReference>
<dbReference type="CDD" id="cd08771">
    <property type="entry name" value="DLP_1"/>
    <property type="match status" value="1"/>
</dbReference>
<dbReference type="Gene3D" id="1.10.510.10">
    <property type="entry name" value="Transferase(Phosphotransferase) domain 1"/>
    <property type="match status" value="1"/>
</dbReference>
<dbReference type="SMART" id="SM00220">
    <property type="entry name" value="S_TKc"/>
    <property type="match status" value="1"/>
</dbReference>
<dbReference type="OrthoDB" id="5061070at2759"/>
<dbReference type="PROSITE" id="PS50011">
    <property type="entry name" value="PROTEIN_KINASE_DOM"/>
    <property type="match status" value="1"/>
</dbReference>
<keyword evidence="2 4" id="KW-0067">ATP-binding</keyword>
<feature type="region of interest" description="Disordered" evidence="7">
    <location>
        <begin position="360"/>
        <end position="380"/>
    </location>
</feature>
<dbReference type="InterPro" id="IPR011009">
    <property type="entry name" value="Kinase-like_dom_sf"/>
</dbReference>
<evidence type="ECO:0000256" key="3">
    <source>
        <dbReference type="ARBA" id="ARBA00023134"/>
    </source>
</evidence>
<dbReference type="InterPro" id="IPR036947">
    <property type="entry name" value="POLO_box_dom_sf"/>
</dbReference>
<dbReference type="GO" id="GO:0008017">
    <property type="term" value="F:microtubule binding"/>
    <property type="evidence" value="ECO:0007669"/>
    <property type="project" value="TreeGrafter"/>
</dbReference>
<keyword evidence="6" id="KW-0418">Kinase</keyword>
<organism evidence="12 13">
    <name type="scientific">Coemansia javaensis</name>
    <dbReference type="NCBI Taxonomy" id="2761396"/>
    <lineage>
        <taxon>Eukaryota</taxon>
        <taxon>Fungi</taxon>
        <taxon>Fungi incertae sedis</taxon>
        <taxon>Zoopagomycota</taxon>
        <taxon>Kickxellomycotina</taxon>
        <taxon>Kickxellomycetes</taxon>
        <taxon>Kickxellales</taxon>
        <taxon>Kickxellaceae</taxon>
        <taxon>Coemansia</taxon>
    </lineage>
</organism>
<dbReference type="Gene3D" id="1.20.120.1240">
    <property type="entry name" value="Dynamin, middle domain"/>
    <property type="match status" value="2"/>
</dbReference>
<dbReference type="PROSITE" id="PS50078">
    <property type="entry name" value="POLO_BOX"/>
    <property type="match status" value="1"/>
</dbReference>
<dbReference type="EMBL" id="JANBUL010000098">
    <property type="protein sequence ID" value="KAJ2781624.1"/>
    <property type="molecule type" value="Genomic_DNA"/>
</dbReference>
<dbReference type="SUPFAM" id="SSF52540">
    <property type="entry name" value="P-loop containing nucleoside triphosphate hydrolases"/>
    <property type="match status" value="1"/>
</dbReference>
<keyword evidence="6" id="KW-0808">Transferase</keyword>
<feature type="compositionally biased region" description="Basic and acidic residues" evidence="7">
    <location>
        <begin position="417"/>
        <end position="443"/>
    </location>
</feature>
<evidence type="ECO:0000256" key="6">
    <source>
        <dbReference type="RuleBase" id="RU361162"/>
    </source>
</evidence>
<dbReference type="InterPro" id="IPR022812">
    <property type="entry name" value="Dynamin"/>
</dbReference>
<dbReference type="CDD" id="cd13118">
    <property type="entry name" value="POLO_box_1"/>
    <property type="match status" value="1"/>
</dbReference>
<dbReference type="GO" id="GO:0005525">
    <property type="term" value="F:GTP binding"/>
    <property type="evidence" value="ECO:0007669"/>
    <property type="project" value="UniProtKB-KW"/>
</dbReference>
<dbReference type="InterPro" id="IPR017441">
    <property type="entry name" value="Protein_kinase_ATP_BS"/>
</dbReference>
<dbReference type="InterPro" id="IPR008271">
    <property type="entry name" value="Ser/Thr_kinase_AS"/>
</dbReference>
<gene>
    <name evidence="12" type="primary">DNM1</name>
    <name evidence="12" type="ORF">H4R18_002768</name>
</gene>
<dbReference type="GO" id="GO:0004674">
    <property type="term" value="F:protein serine/threonine kinase activity"/>
    <property type="evidence" value="ECO:0007669"/>
    <property type="project" value="UniProtKB-KW"/>
</dbReference>
<dbReference type="PROSITE" id="PS00108">
    <property type="entry name" value="PROTEIN_KINASE_ST"/>
    <property type="match status" value="1"/>
</dbReference>
<dbReference type="InterPro" id="IPR003130">
    <property type="entry name" value="GED"/>
</dbReference>
<dbReference type="Gene3D" id="3.30.1120.30">
    <property type="entry name" value="POLO box domain"/>
    <property type="match status" value="1"/>
</dbReference>
<feature type="region of interest" description="Disordered" evidence="7">
    <location>
        <begin position="410"/>
        <end position="467"/>
    </location>
</feature>
<evidence type="ECO:0000259" key="8">
    <source>
        <dbReference type="PROSITE" id="PS50011"/>
    </source>
</evidence>
<evidence type="ECO:0000259" key="10">
    <source>
        <dbReference type="PROSITE" id="PS51388"/>
    </source>
</evidence>
<dbReference type="InterPro" id="IPR001401">
    <property type="entry name" value="Dynamin_GTPase"/>
</dbReference>
<dbReference type="GO" id="GO:0005739">
    <property type="term" value="C:mitochondrion"/>
    <property type="evidence" value="ECO:0007669"/>
    <property type="project" value="TreeGrafter"/>
</dbReference>
<dbReference type="Gene3D" id="3.40.50.300">
    <property type="entry name" value="P-loop containing nucleotide triphosphate hydrolases"/>
    <property type="match status" value="1"/>
</dbReference>
<dbReference type="InterPro" id="IPR045063">
    <property type="entry name" value="Dynamin_N"/>
</dbReference>
<feature type="domain" description="Protein kinase" evidence="8">
    <location>
        <begin position="22"/>
        <end position="286"/>
    </location>
</feature>
<dbReference type="EC" id="2.7.11.21" evidence="6"/>
<dbReference type="InterPro" id="IPR000375">
    <property type="entry name" value="Dynamin_stalk"/>
</dbReference>
<dbReference type="InterPro" id="IPR030381">
    <property type="entry name" value="G_DYNAMIN_dom"/>
</dbReference>
<keyword evidence="13" id="KW-1185">Reference proteome</keyword>
<keyword evidence="3 5" id="KW-0342">GTP-binding</keyword>
<keyword evidence="1 4" id="KW-0547">Nucleotide-binding</keyword>
<dbReference type="Pfam" id="PF00069">
    <property type="entry name" value="Pkinase"/>
    <property type="match status" value="1"/>
</dbReference>
<evidence type="ECO:0000256" key="5">
    <source>
        <dbReference type="RuleBase" id="RU003932"/>
    </source>
</evidence>
<dbReference type="InterPro" id="IPR000719">
    <property type="entry name" value="Prot_kinase_dom"/>
</dbReference>
<dbReference type="PROSITE" id="PS00410">
    <property type="entry name" value="G_DYNAMIN_1"/>
    <property type="match status" value="1"/>
</dbReference>
<dbReference type="PROSITE" id="PS51388">
    <property type="entry name" value="GED"/>
    <property type="match status" value="1"/>
</dbReference>
<dbReference type="InterPro" id="IPR020850">
    <property type="entry name" value="GED_dom"/>
</dbReference>
<feature type="binding site" evidence="4">
    <location>
        <position position="53"/>
    </location>
    <ligand>
        <name>ATP</name>
        <dbReference type="ChEBI" id="CHEBI:30616"/>
    </ligand>
</feature>
<dbReference type="Pfam" id="PF01031">
    <property type="entry name" value="Dynamin_M"/>
    <property type="match status" value="1"/>
</dbReference>
<feature type="domain" description="Dynamin-type G" evidence="11">
    <location>
        <begin position="755"/>
        <end position="1029"/>
    </location>
</feature>
<dbReference type="SMART" id="SM00053">
    <property type="entry name" value="DYNc"/>
    <property type="match status" value="1"/>
</dbReference>
<comment type="similarity">
    <text evidence="6">Belongs to the protein kinase superfamily. Ser/Thr protein kinase family. CDC5/Polo subfamily.</text>
</comment>
<keyword evidence="12" id="KW-0378">Hydrolase</keyword>
<feature type="region of interest" description="Disordered" evidence="7">
    <location>
        <begin position="1341"/>
        <end position="1369"/>
    </location>
</feature>
<keyword evidence="6" id="KW-0723">Serine/threonine-protein kinase</keyword>
<comment type="caution">
    <text evidence="12">The sequence shown here is derived from an EMBL/GenBank/DDBJ whole genome shotgun (WGS) entry which is preliminary data.</text>
</comment>
<dbReference type="GO" id="GO:0016559">
    <property type="term" value="P:peroxisome fission"/>
    <property type="evidence" value="ECO:0007669"/>
    <property type="project" value="TreeGrafter"/>
</dbReference>
<dbReference type="GO" id="GO:0005524">
    <property type="term" value="F:ATP binding"/>
    <property type="evidence" value="ECO:0007669"/>
    <property type="project" value="UniProtKB-UniRule"/>
</dbReference>
<dbReference type="InterPro" id="IPR019762">
    <property type="entry name" value="Dynamin_GTPase_CS"/>
</dbReference>
<feature type="compositionally biased region" description="Low complexity" evidence="7">
    <location>
        <begin position="448"/>
        <end position="463"/>
    </location>
</feature>
<dbReference type="SUPFAM" id="SSF56112">
    <property type="entry name" value="Protein kinase-like (PK-like)"/>
    <property type="match status" value="1"/>
</dbReference>
<evidence type="ECO:0000259" key="9">
    <source>
        <dbReference type="PROSITE" id="PS50078"/>
    </source>
</evidence>
<feature type="compositionally biased region" description="Basic and acidic residues" evidence="7">
    <location>
        <begin position="1341"/>
        <end position="1350"/>
    </location>
</feature>
<dbReference type="Pfam" id="PF02212">
    <property type="entry name" value="GED"/>
    <property type="match status" value="1"/>
</dbReference>
<dbReference type="GO" id="GO:0003924">
    <property type="term" value="F:GTPase activity"/>
    <property type="evidence" value="ECO:0007669"/>
    <property type="project" value="InterPro"/>
</dbReference>
<dbReference type="PRINTS" id="PR00195">
    <property type="entry name" value="DYNAMIN"/>
</dbReference>
<dbReference type="GO" id="GO:0048312">
    <property type="term" value="P:intracellular distribution of mitochondria"/>
    <property type="evidence" value="ECO:0007669"/>
    <property type="project" value="TreeGrafter"/>
</dbReference>
<evidence type="ECO:0000256" key="2">
    <source>
        <dbReference type="ARBA" id="ARBA00022840"/>
    </source>
</evidence>
<dbReference type="InterPro" id="IPR027417">
    <property type="entry name" value="P-loop_NTPase"/>
</dbReference>
<comment type="catalytic activity">
    <reaction evidence="6">
        <text>L-threonyl-[protein] + ATP = O-phospho-L-threonyl-[protein] + ADP + H(+)</text>
        <dbReference type="Rhea" id="RHEA:46608"/>
        <dbReference type="Rhea" id="RHEA-COMP:11060"/>
        <dbReference type="Rhea" id="RHEA-COMP:11605"/>
        <dbReference type="ChEBI" id="CHEBI:15378"/>
        <dbReference type="ChEBI" id="CHEBI:30013"/>
        <dbReference type="ChEBI" id="CHEBI:30616"/>
        <dbReference type="ChEBI" id="CHEBI:61977"/>
        <dbReference type="ChEBI" id="CHEBI:456216"/>
        <dbReference type="EC" id="2.7.11.21"/>
    </reaction>
</comment>
<accession>A0A9W8LIP5</accession>
<evidence type="ECO:0000256" key="4">
    <source>
        <dbReference type="PROSITE-ProRule" id="PRU10141"/>
    </source>
</evidence>
<dbReference type="GO" id="GO:0005874">
    <property type="term" value="C:microtubule"/>
    <property type="evidence" value="ECO:0007669"/>
    <property type="project" value="TreeGrafter"/>
</dbReference>
<feature type="domain" description="GED" evidence="10">
    <location>
        <begin position="1398"/>
        <end position="1485"/>
    </location>
</feature>
<evidence type="ECO:0000256" key="7">
    <source>
        <dbReference type="SAM" id="MobiDB-lite"/>
    </source>
</evidence>
<evidence type="ECO:0000259" key="11">
    <source>
        <dbReference type="PROSITE" id="PS51718"/>
    </source>
</evidence>
<dbReference type="GO" id="GO:0005777">
    <property type="term" value="C:peroxisome"/>
    <property type="evidence" value="ECO:0007669"/>
    <property type="project" value="TreeGrafter"/>
</dbReference>
<dbReference type="PROSITE" id="PS00107">
    <property type="entry name" value="PROTEIN_KINASE_ATP"/>
    <property type="match status" value="1"/>
</dbReference>
<dbReference type="Proteomes" id="UP001140217">
    <property type="component" value="Unassembled WGS sequence"/>
</dbReference>
<name>A0A9W8LIP5_9FUNG</name>
<dbReference type="GO" id="GO:0016020">
    <property type="term" value="C:membrane"/>
    <property type="evidence" value="ECO:0007669"/>
    <property type="project" value="TreeGrafter"/>
</dbReference>
<feature type="region of interest" description="Disordered" evidence="7">
    <location>
        <begin position="1242"/>
        <end position="1327"/>
    </location>
</feature>
<dbReference type="FunFam" id="3.40.50.300:FF:001027">
    <property type="entry name" value="dynamin-related protein 3A"/>
    <property type="match status" value="1"/>
</dbReference>
<dbReference type="GO" id="GO:0006897">
    <property type="term" value="P:endocytosis"/>
    <property type="evidence" value="ECO:0007669"/>
    <property type="project" value="TreeGrafter"/>
</dbReference>
<proteinExistence type="inferred from homology"/>
<dbReference type="InterPro" id="IPR033701">
    <property type="entry name" value="POLO_box_1"/>
</dbReference>